<evidence type="ECO:0000256" key="2">
    <source>
        <dbReference type="SAM" id="Phobius"/>
    </source>
</evidence>
<feature type="transmembrane region" description="Helical" evidence="2">
    <location>
        <begin position="57"/>
        <end position="77"/>
    </location>
</feature>
<dbReference type="AlphaFoldDB" id="A0A934R5V2"/>
<feature type="region of interest" description="Disordered" evidence="1">
    <location>
        <begin position="1"/>
        <end position="52"/>
    </location>
</feature>
<accession>A0A934R5V2</accession>
<dbReference type="RefSeq" id="WP_200352482.1">
    <property type="nucleotide sequence ID" value="NZ_BAABHZ010000001.1"/>
</dbReference>
<name>A0A934R5V2_9BACT</name>
<dbReference type="Proteomes" id="UP000600139">
    <property type="component" value="Unassembled WGS sequence"/>
</dbReference>
<keyword evidence="2" id="KW-0472">Membrane</keyword>
<evidence type="ECO:0000256" key="1">
    <source>
        <dbReference type="SAM" id="MobiDB-lite"/>
    </source>
</evidence>
<feature type="compositionally biased region" description="Polar residues" evidence="1">
    <location>
        <begin position="34"/>
        <end position="47"/>
    </location>
</feature>
<keyword evidence="4" id="KW-1185">Reference proteome</keyword>
<keyword evidence="2" id="KW-0812">Transmembrane</keyword>
<protein>
    <submittedName>
        <fullName evidence="3">Uncharacterized protein</fullName>
    </submittedName>
</protein>
<dbReference type="EMBL" id="JAENIK010000012">
    <property type="protein sequence ID" value="MBK1817542.1"/>
    <property type="molecule type" value="Genomic_DNA"/>
</dbReference>
<reference evidence="3" key="1">
    <citation type="submission" date="2021-01" db="EMBL/GenBank/DDBJ databases">
        <title>Modified the classification status of verrucomicrobia.</title>
        <authorList>
            <person name="Feng X."/>
        </authorList>
    </citation>
    <scope>NUCLEOTIDE SEQUENCE</scope>
    <source>
        <strain evidence="3">JCM 18052</strain>
    </source>
</reference>
<gene>
    <name evidence="3" type="ORF">JIN84_18120</name>
</gene>
<comment type="caution">
    <text evidence="3">The sequence shown here is derived from an EMBL/GenBank/DDBJ whole genome shotgun (WGS) entry which is preliminary data.</text>
</comment>
<organism evidence="3 4">
    <name type="scientific">Luteolibacter yonseiensis</name>
    <dbReference type="NCBI Taxonomy" id="1144680"/>
    <lineage>
        <taxon>Bacteria</taxon>
        <taxon>Pseudomonadati</taxon>
        <taxon>Verrucomicrobiota</taxon>
        <taxon>Verrucomicrobiia</taxon>
        <taxon>Verrucomicrobiales</taxon>
        <taxon>Verrucomicrobiaceae</taxon>
        <taxon>Luteolibacter</taxon>
    </lineage>
</organism>
<evidence type="ECO:0000313" key="3">
    <source>
        <dbReference type="EMBL" id="MBK1817542.1"/>
    </source>
</evidence>
<proteinExistence type="predicted"/>
<sequence>MTTVRRMVVEEPVADAEPQVLKKRRRGRKAGGSDQHSWEQQPRSSRSGRGENRQMRMMLIGGSVLFALIVGGAVVLLNSGSKPAVPEKVAVSNPDGGKQIVPEAAVRGEAALLKDAEPLAKKFLEAKSVDELLPLIRNPEVAESRMRTFHPDGKVSPPGLSKFNSSGEASVLGHLLSLHVTTRDLDTKAIAFVDTPEGLKVDWESWVGWSEMSWDDFIRTKPTTGHVFRVTLSAVEYYNFAFTDEKKWKSYRLISTDGERSFYGYVEKGTLLDQKIHLDSDTKSLALMLSLKYPKGATSGTQVEIERFVTDGWVENTEEK</sequence>
<evidence type="ECO:0000313" key="4">
    <source>
        <dbReference type="Proteomes" id="UP000600139"/>
    </source>
</evidence>
<keyword evidence="2" id="KW-1133">Transmembrane helix</keyword>